<evidence type="ECO:0000313" key="2">
    <source>
        <dbReference type="EMBL" id="MEQ1404143.1"/>
    </source>
</evidence>
<sequence length="264" mass="28460">MSAFLALIRAAFQREVEHRAKMLVRILGSLVEIVARVSIWQAVFSGHGSMNGITLSQMVTYALIGGTILSSWDATMIVRDVGTTIRTGAIGATLLRPVGYPLMLLAEQLGARFFDWLLISLPVIAIMGFCYGLQLPASFGHGILFVGFLFVSLAVLMLTGILLGLFSFWIFDAHSLEWFMRGALATLSGGLVPIWFFPTGLATVAHVLPFSWITYHPMAVYLGARDLASSALYLVAGGGWVMALGLAVAFVWSRACGQVVVQGG</sequence>
<dbReference type="RefSeq" id="WP_227703586.1">
    <property type="nucleotide sequence ID" value="NZ_JBEAAL010000002.1"/>
</dbReference>
<feature type="transmembrane region" description="Helical" evidence="1">
    <location>
        <begin position="231"/>
        <end position="252"/>
    </location>
</feature>
<protein>
    <submittedName>
        <fullName evidence="2">ABC-2 family transporter protein</fullName>
    </submittedName>
</protein>
<feature type="transmembrane region" description="Helical" evidence="1">
    <location>
        <begin position="49"/>
        <end position="69"/>
    </location>
</feature>
<feature type="transmembrane region" description="Helical" evidence="1">
    <location>
        <begin position="22"/>
        <end position="43"/>
    </location>
</feature>
<comment type="caution">
    <text evidence="2">The sequence shown here is derived from an EMBL/GenBank/DDBJ whole genome shotgun (WGS) entry which is preliminary data.</text>
</comment>
<proteinExistence type="predicted"/>
<keyword evidence="3" id="KW-1185">Reference proteome</keyword>
<evidence type="ECO:0000256" key="1">
    <source>
        <dbReference type="SAM" id="Phobius"/>
    </source>
</evidence>
<gene>
    <name evidence="2" type="ORF">ABK249_04290</name>
</gene>
<keyword evidence="1" id="KW-1133">Transmembrane helix</keyword>
<name>A0ABV0LX17_9HYPH</name>
<dbReference type="Pfam" id="PF06182">
    <property type="entry name" value="ABC2_membrane_6"/>
    <property type="match status" value="1"/>
</dbReference>
<dbReference type="InterPro" id="IPR010390">
    <property type="entry name" value="ABC-2_transporter-like"/>
</dbReference>
<feature type="transmembrane region" description="Helical" evidence="1">
    <location>
        <begin position="113"/>
        <end position="137"/>
    </location>
</feature>
<dbReference type="PANTHER" id="PTHR36832">
    <property type="entry name" value="SLR1174 PROTEIN-RELATED"/>
    <property type="match status" value="1"/>
</dbReference>
<dbReference type="Proteomes" id="UP001496627">
    <property type="component" value="Unassembled WGS sequence"/>
</dbReference>
<reference evidence="2 3" key="1">
    <citation type="submission" date="2024-05" db="EMBL/GenBank/DDBJ databases">
        <title>Neorhizobium sp. Rsf11, a plant growth promoting and heavy metal resistant PAH-degrader.</title>
        <authorList>
            <person name="Golubev S.N."/>
            <person name="Muratova A.Y."/>
            <person name="Markelova M.I."/>
        </authorList>
    </citation>
    <scope>NUCLEOTIDE SEQUENCE [LARGE SCALE GENOMIC DNA]</scope>
    <source>
        <strain evidence="2 3">Rsf11</strain>
    </source>
</reference>
<feature type="transmembrane region" description="Helical" evidence="1">
    <location>
        <begin position="143"/>
        <end position="171"/>
    </location>
</feature>
<evidence type="ECO:0000313" key="3">
    <source>
        <dbReference type="Proteomes" id="UP001496627"/>
    </source>
</evidence>
<dbReference type="EMBL" id="JBEAAL010000002">
    <property type="protein sequence ID" value="MEQ1404143.1"/>
    <property type="molecule type" value="Genomic_DNA"/>
</dbReference>
<dbReference type="PANTHER" id="PTHR36832:SF1">
    <property type="entry name" value="SLR1174 PROTEIN"/>
    <property type="match status" value="1"/>
</dbReference>
<keyword evidence="1" id="KW-0472">Membrane</keyword>
<organism evidence="2 3">
    <name type="scientific">Neorhizobium phenanthreniclasticum</name>
    <dbReference type="NCBI Taxonomy" id="3157917"/>
    <lineage>
        <taxon>Bacteria</taxon>
        <taxon>Pseudomonadati</taxon>
        <taxon>Pseudomonadota</taxon>
        <taxon>Alphaproteobacteria</taxon>
        <taxon>Hyphomicrobiales</taxon>
        <taxon>Rhizobiaceae</taxon>
        <taxon>Rhizobium/Agrobacterium group</taxon>
        <taxon>Neorhizobium</taxon>
    </lineage>
</organism>
<keyword evidence="1" id="KW-0812">Transmembrane</keyword>
<accession>A0ABV0LX17</accession>